<keyword evidence="5" id="KW-0653">Protein transport</keyword>
<name>A0A2R3IMY7_9PSED</name>
<dbReference type="AlphaFoldDB" id="A0A2R3IMY7"/>
<dbReference type="Proteomes" id="UP000238390">
    <property type="component" value="Chromosome"/>
</dbReference>
<sequence>MRPCSALRYSLLLLAFAASAASAAIQAQPKTLAVCTEAAPEGFDPARYTSGYTFDASAHPLYNALAAFAPGSATVIPALAESWDVSADGLVYTFRLRQGVKFHSTDYFKPSREFNADDVLFSFQRMLDPRHPAHDLSPSGYPYADAMQLREIIERIEKIDEHQVRFVLKHPEAPFLADLAMPFGSILSAEYAGQLIALGKGDELNSKPIGTGPFVFTRYRKDAQVRYAANPDYWKGKPAIDHLVLAITLDPNVRVQRLRRNECQIALTPKPEDIAALRQDPQLTVLQEAAMITSHAAINTRHKPFDDPRVRRAISLGFNKPSYLKIVFGDQARPAIGPYPPMLLGYDDSIHDWPYDPAQAKALLKEAGVAPGTPLNLYISTGSGPGGNPARVAQLIQSDLAGIGLQVNIRQFEWGEMVKRTKAGEHDMMLYSWIGDNGDPDNFLTHNLGCASVESGENRARWCDKAFDEAIRKARMSNDESQRVALYKEAQRIFHEQMPWLPLAHPLMFDAQRKNVGGYRMSPMSARDFSRVTLE</sequence>
<organism evidence="8 9">
    <name type="scientific">Pseudomonas paraeruginosa</name>
    <dbReference type="NCBI Taxonomy" id="2994495"/>
    <lineage>
        <taxon>Bacteria</taxon>
        <taxon>Pseudomonadati</taxon>
        <taxon>Pseudomonadota</taxon>
        <taxon>Gammaproteobacteria</taxon>
        <taxon>Pseudomonadales</taxon>
        <taxon>Pseudomonadaceae</taxon>
        <taxon>Pseudomonas</taxon>
    </lineage>
</organism>
<feature type="domain" description="Solute-binding protein family 5" evidence="7">
    <location>
        <begin position="74"/>
        <end position="452"/>
    </location>
</feature>
<keyword evidence="4" id="KW-0571">Peptide transport</keyword>
<dbReference type="PIRSF" id="PIRSF002741">
    <property type="entry name" value="MppA"/>
    <property type="match status" value="1"/>
</dbReference>
<comment type="similarity">
    <text evidence="1">Belongs to the bacterial solute-binding protein 5 family.</text>
</comment>
<dbReference type="PANTHER" id="PTHR30290">
    <property type="entry name" value="PERIPLASMIC BINDING COMPONENT OF ABC TRANSPORTER"/>
    <property type="match status" value="1"/>
</dbReference>
<dbReference type="GO" id="GO:0043190">
    <property type="term" value="C:ATP-binding cassette (ABC) transporter complex"/>
    <property type="evidence" value="ECO:0007669"/>
    <property type="project" value="InterPro"/>
</dbReference>
<dbReference type="Gene3D" id="3.90.76.10">
    <property type="entry name" value="Dipeptide-binding Protein, Domain 1"/>
    <property type="match status" value="1"/>
</dbReference>
<dbReference type="InterPro" id="IPR000914">
    <property type="entry name" value="SBP_5_dom"/>
</dbReference>
<dbReference type="Gene3D" id="3.10.105.10">
    <property type="entry name" value="Dipeptide-binding Protein, Domain 3"/>
    <property type="match status" value="1"/>
</dbReference>
<gene>
    <name evidence="8" type="ORF">CSB93_6442</name>
</gene>
<evidence type="ECO:0000313" key="9">
    <source>
        <dbReference type="Proteomes" id="UP000238390"/>
    </source>
</evidence>
<dbReference type="GO" id="GO:0042938">
    <property type="term" value="P:dipeptide transport"/>
    <property type="evidence" value="ECO:0007669"/>
    <property type="project" value="TreeGrafter"/>
</dbReference>
<proteinExistence type="inferred from homology"/>
<accession>A0A2R3IMY7</accession>
<dbReference type="FunFam" id="3.90.76.10:FF:000002">
    <property type="entry name" value="Dipeptide ABC transporter, substrate-binding protein"/>
    <property type="match status" value="1"/>
</dbReference>
<dbReference type="Pfam" id="PF00496">
    <property type="entry name" value="SBP_bac_5"/>
    <property type="match status" value="1"/>
</dbReference>
<protein>
    <submittedName>
        <fullName evidence="8">Bacterial extracellular solute-binding, 5 Middle family protein</fullName>
    </submittedName>
</protein>
<evidence type="ECO:0000256" key="5">
    <source>
        <dbReference type="ARBA" id="ARBA00022927"/>
    </source>
</evidence>
<dbReference type="GO" id="GO:1904680">
    <property type="term" value="F:peptide transmembrane transporter activity"/>
    <property type="evidence" value="ECO:0007669"/>
    <property type="project" value="TreeGrafter"/>
</dbReference>
<evidence type="ECO:0000313" key="8">
    <source>
        <dbReference type="EMBL" id="AVK03281.1"/>
    </source>
</evidence>
<keyword evidence="9" id="KW-1185">Reference proteome</keyword>
<dbReference type="FunFam" id="3.10.105.10:FF:000002">
    <property type="entry name" value="Dipeptide ABC transporter, substrate-binding protein"/>
    <property type="match status" value="1"/>
</dbReference>
<reference evidence="8 9" key="1">
    <citation type="submission" date="2018-02" db="EMBL/GenBank/DDBJ databases">
        <title>FDA/CDC Antimicrobial Resistant Isolate Bank Genome Sequencing.</title>
        <authorList>
            <person name="Benahmed F.H."/>
            <person name="Lutgring J.D."/>
            <person name="Yoo B."/>
            <person name="Machado M."/>
            <person name="Brown A."/>
            <person name="McAllister G."/>
            <person name="Perry A."/>
            <person name="Halpin A.L."/>
            <person name="Vavikolanu K."/>
            <person name="Ott S."/>
            <person name="Zhao X."/>
            <person name="Tallon L.J."/>
            <person name="Sadzewicz L."/>
            <person name="Aluvathingal J."/>
            <person name="Nadendla S."/>
            <person name="Voskania-kordi A."/>
            <person name="Simonyan V."/>
            <person name="Patel J."/>
            <person name="Shawar R.M."/>
        </authorList>
    </citation>
    <scope>NUCLEOTIDE SEQUENCE [LARGE SCALE GENOMIC DNA]</scope>
    <source>
        <strain evidence="8 9">AR_0356</strain>
    </source>
</reference>
<evidence type="ECO:0000256" key="6">
    <source>
        <dbReference type="SAM" id="SignalP"/>
    </source>
</evidence>
<feature type="chain" id="PRO_5015312496" evidence="6">
    <location>
        <begin position="24"/>
        <end position="535"/>
    </location>
</feature>
<dbReference type="GO" id="GO:0015031">
    <property type="term" value="P:protein transport"/>
    <property type="evidence" value="ECO:0007669"/>
    <property type="project" value="UniProtKB-KW"/>
</dbReference>
<feature type="signal peptide" evidence="6">
    <location>
        <begin position="1"/>
        <end position="23"/>
    </location>
</feature>
<dbReference type="InterPro" id="IPR030678">
    <property type="entry name" value="Peptide/Ni-bd"/>
</dbReference>
<dbReference type="PANTHER" id="PTHR30290:SF38">
    <property type="entry name" value="D,D-DIPEPTIDE-BINDING PERIPLASMIC PROTEIN DDPA-RELATED"/>
    <property type="match status" value="1"/>
</dbReference>
<evidence type="ECO:0000256" key="4">
    <source>
        <dbReference type="ARBA" id="ARBA00022856"/>
    </source>
</evidence>
<evidence type="ECO:0000256" key="2">
    <source>
        <dbReference type="ARBA" id="ARBA00022448"/>
    </source>
</evidence>
<dbReference type="EMBL" id="CP027169">
    <property type="protein sequence ID" value="AVK03281.1"/>
    <property type="molecule type" value="Genomic_DNA"/>
</dbReference>
<dbReference type="InterPro" id="IPR039424">
    <property type="entry name" value="SBP_5"/>
</dbReference>
<evidence type="ECO:0000256" key="3">
    <source>
        <dbReference type="ARBA" id="ARBA00022729"/>
    </source>
</evidence>
<dbReference type="CDD" id="cd08493">
    <property type="entry name" value="PBP2_DppA_like"/>
    <property type="match status" value="1"/>
</dbReference>
<dbReference type="SUPFAM" id="SSF53850">
    <property type="entry name" value="Periplasmic binding protein-like II"/>
    <property type="match status" value="1"/>
</dbReference>
<dbReference type="Gene3D" id="3.40.190.10">
    <property type="entry name" value="Periplasmic binding protein-like II"/>
    <property type="match status" value="1"/>
</dbReference>
<keyword evidence="3 6" id="KW-0732">Signal</keyword>
<evidence type="ECO:0000256" key="1">
    <source>
        <dbReference type="ARBA" id="ARBA00005695"/>
    </source>
</evidence>
<keyword evidence="2" id="KW-0813">Transport</keyword>
<dbReference type="RefSeq" id="WP_058146786.1">
    <property type="nucleotide sequence ID" value="NZ_CP027169.1"/>
</dbReference>
<dbReference type="GO" id="GO:0030288">
    <property type="term" value="C:outer membrane-bounded periplasmic space"/>
    <property type="evidence" value="ECO:0007669"/>
    <property type="project" value="TreeGrafter"/>
</dbReference>
<evidence type="ECO:0000259" key="7">
    <source>
        <dbReference type="Pfam" id="PF00496"/>
    </source>
</evidence>
<dbReference type="FunFam" id="3.40.190.10:FF:000036">
    <property type="entry name" value="Dipeptide ABC transporter, substrate-binding protein"/>
    <property type="match status" value="1"/>
</dbReference>